<evidence type="ECO:0000313" key="1">
    <source>
        <dbReference type="EMBL" id="JAE32067.1"/>
    </source>
</evidence>
<accession>A0A0A9H5N6</accession>
<name>A0A0A9H5N6_ARUDO</name>
<reference evidence="1" key="1">
    <citation type="submission" date="2014-09" db="EMBL/GenBank/DDBJ databases">
        <authorList>
            <person name="Magalhaes I.L.F."/>
            <person name="Oliveira U."/>
            <person name="Santos F.R."/>
            <person name="Vidigal T.H.D.A."/>
            <person name="Brescovit A.D."/>
            <person name="Santos A.J."/>
        </authorList>
    </citation>
    <scope>NUCLEOTIDE SEQUENCE</scope>
    <source>
        <tissue evidence="1">Shoot tissue taken approximately 20 cm above the soil surface</tissue>
    </source>
</reference>
<sequence>MQGSNPELLACFIEHALERGPT</sequence>
<dbReference type="EMBL" id="GBRH01165829">
    <property type="protein sequence ID" value="JAE32067.1"/>
    <property type="molecule type" value="Transcribed_RNA"/>
</dbReference>
<dbReference type="AlphaFoldDB" id="A0A0A9H5N6"/>
<protein>
    <submittedName>
        <fullName evidence="1">Uncharacterized protein</fullName>
    </submittedName>
</protein>
<proteinExistence type="predicted"/>
<organism evidence="1">
    <name type="scientific">Arundo donax</name>
    <name type="common">Giant reed</name>
    <name type="synonym">Donax arundinaceus</name>
    <dbReference type="NCBI Taxonomy" id="35708"/>
    <lineage>
        <taxon>Eukaryota</taxon>
        <taxon>Viridiplantae</taxon>
        <taxon>Streptophyta</taxon>
        <taxon>Embryophyta</taxon>
        <taxon>Tracheophyta</taxon>
        <taxon>Spermatophyta</taxon>
        <taxon>Magnoliopsida</taxon>
        <taxon>Liliopsida</taxon>
        <taxon>Poales</taxon>
        <taxon>Poaceae</taxon>
        <taxon>PACMAD clade</taxon>
        <taxon>Arundinoideae</taxon>
        <taxon>Arundineae</taxon>
        <taxon>Arundo</taxon>
    </lineage>
</organism>
<reference evidence="1" key="2">
    <citation type="journal article" date="2015" name="Data Brief">
        <title>Shoot transcriptome of the giant reed, Arundo donax.</title>
        <authorList>
            <person name="Barrero R.A."/>
            <person name="Guerrero F.D."/>
            <person name="Moolhuijzen P."/>
            <person name="Goolsby J.A."/>
            <person name="Tidwell J."/>
            <person name="Bellgard S.E."/>
            <person name="Bellgard M.I."/>
        </authorList>
    </citation>
    <scope>NUCLEOTIDE SEQUENCE</scope>
    <source>
        <tissue evidence="1">Shoot tissue taken approximately 20 cm above the soil surface</tissue>
    </source>
</reference>